<sequence length="315" mass="37032">MLYQFLSEQFSEVIDKDKHTLLWSGCGEVRKMCLDEQNVVVKFSYVPEQLVHRHIQQSDFALSRKRTSYKIELTFYQWFHTNPKAGCQIPELIFSSQKNNATCLVLADFSYQGFVQHTDVSMQQHHAILSWLARFHSQFINQSEQIGWQQGGYWHLATRPDEWQRMHHHGLKNQAQYIDDLVTHCPYRCVIHGDAKVANFALDNYLNVIGYDFQYVGGGVGVQDVMLYFTSVFDETSLFNHADRLLEYYLKQLNAHLRINHSTDYVINVINSWRALWPVVWADFHRFLLGWKPDHVKINQYMLEHTNATLAQNRG</sequence>
<evidence type="ECO:0000313" key="2">
    <source>
        <dbReference type="Proteomes" id="UP001152467"/>
    </source>
</evidence>
<dbReference type="InterPro" id="IPR004119">
    <property type="entry name" value="EcKL"/>
</dbReference>
<comment type="caution">
    <text evidence="1">The sequence shown here is derived from an EMBL/GenBank/DDBJ whole genome shotgun (WGS) entry which is preliminary data.</text>
</comment>
<dbReference type="SUPFAM" id="SSF56112">
    <property type="entry name" value="Protein kinase-like (PK-like)"/>
    <property type="match status" value="1"/>
</dbReference>
<gene>
    <name evidence="1" type="ORF">PSECIP111854_03028</name>
</gene>
<proteinExistence type="predicted"/>
<dbReference type="InterPro" id="IPR011009">
    <property type="entry name" value="Kinase-like_dom_sf"/>
</dbReference>
<evidence type="ECO:0000313" key="1">
    <source>
        <dbReference type="EMBL" id="CAH9062513.1"/>
    </source>
</evidence>
<keyword evidence="2" id="KW-1185">Reference proteome</keyword>
<accession>A0A9W4R0H2</accession>
<evidence type="ECO:0008006" key="3">
    <source>
        <dbReference type="Google" id="ProtNLM"/>
    </source>
</evidence>
<organism evidence="1 2">
    <name type="scientific">Pseudoalteromonas holothuriae</name>
    <dbReference type="NCBI Taxonomy" id="2963714"/>
    <lineage>
        <taxon>Bacteria</taxon>
        <taxon>Pseudomonadati</taxon>
        <taxon>Pseudomonadota</taxon>
        <taxon>Gammaproteobacteria</taxon>
        <taxon>Alteromonadales</taxon>
        <taxon>Pseudoalteromonadaceae</taxon>
        <taxon>Pseudoalteromonas</taxon>
    </lineage>
</organism>
<reference evidence="1" key="1">
    <citation type="submission" date="2022-07" db="EMBL/GenBank/DDBJ databases">
        <authorList>
            <person name="Criscuolo A."/>
        </authorList>
    </citation>
    <scope>NUCLEOTIDE SEQUENCE</scope>
    <source>
        <strain evidence="1">CIP111854</strain>
    </source>
</reference>
<protein>
    <recommendedName>
        <fullName evidence="3">Kinase</fullName>
    </recommendedName>
</protein>
<dbReference type="RefSeq" id="WP_261626752.1">
    <property type="nucleotide sequence ID" value="NZ_CAMAPC010000013.1"/>
</dbReference>
<dbReference type="AlphaFoldDB" id="A0A9W4R0H2"/>
<dbReference type="Proteomes" id="UP001152467">
    <property type="component" value="Unassembled WGS sequence"/>
</dbReference>
<name>A0A9W4R0H2_9GAMM</name>
<dbReference type="Pfam" id="PF02958">
    <property type="entry name" value="EcKL"/>
    <property type="match status" value="1"/>
</dbReference>
<dbReference type="EMBL" id="CAMAPC010000013">
    <property type="protein sequence ID" value="CAH9062513.1"/>
    <property type="molecule type" value="Genomic_DNA"/>
</dbReference>